<dbReference type="Proteomes" id="UP001302072">
    <property type="component" value="Chromosome"/>
</dbReference>
<evidence type="ECO:0000313" key="2">
    <source>
        <dbReference type="EMBL" id="WNH52165.1"/>
    </source>
</evidence>
<protein>
    <submittedName>
        <fullName evidence="2">Uncharacterized protein</fullName>
    </submittedName>
</protein>
<proteinExistence type="predicted"/>
<sequence>MRKPVLTSPSTLLILALAATASQATFAATADAPPPPPRNVPGPVTAASTSATLLGRISALNTSTREVTVTGADGSSVDIVAGPDIRNFSQLKVGDQVALDYRAAVALELEPAGSAPLGATATQSRTVPKRGSIPGGARSNTISLVTEVAAVNPERGTIALRGESGNTQLIAVERPDLRAKLPNVKRGDLLRISYTQAVALGIRRDTP</sequence>
<keyword evidence="1" id="KW-0732">Signal</keyword>
<evidence type="ECO:0000313" key="3">
    <source>
        <dbReference type="Proteomes" id="UP001302072"/>
    </source>
</evidence>
<keyword evidence="3" id="KW-1185">Reference proteome</keyword>
<evidence type="ECO:0000256" key="1">
    <source>
        <dbReference type="SAM" id="SignalP"/>
    </source>
</evidence>
<gene>
    <name evidence="2" type="ORF">PDM29_17775</name>
</gene>
<feature type="chain" id="PRO_5045466727" evidence="1">
    <location>
        <begin position="28"/>
        <end position="207"/>
    </location>
</feature>
<reference evidence="2 3" key="1">
    <citation type="submission" date="2022-12" db="EMBL/GenBank/DDBJ databases">
        <title>Two new species, Stenotrophomonas aracearum and Stenotrophomonas oahuensis, isolated from Anthurium (Araceae family) in Hawaii.</title>
        <authorList>
            <person name="Chunag S.C."/>
            <person name="Dobhal S."/>
            <person name="Alvarez A."/>
            <person name="Arif M."/>
        </authorList>
    </citation>
    <scope>NUCLEOTIDE SEQUENCE [LARGE SCALE GENOMIC DNA]</scope>
    <source>
        <strain evidence="2 3">A5586</strain>
    </source>
</reference>
<dbReference type="EMBL" id="CP115541">
    <property type="protein sequence ID" value="WNH52165.1"/>
    <property type="molecule type" value="Genomic_DNA"/>
</dbReference>
<accession>A0ABY9YMQ5</accession>
<organism evidence="2 3">
    <name type="scientific">Stenotrophomonas oahuensis</name>
    <dbReference type="NCBI Taxonomy" id="3003271"/>
    <lineage>
        <taxon>Bacteria</taxon>
        <taxon>Pseudomonadati</taxon>
        <taxon>Pseudomonadota</taxon>
        <taxon>Gammaproteobacteria</taxon>
        <taxon>Lysobacterales</taxon>
        <taxon>Lysobacteraceae</taxon>
        <taxon>Stenotrophomonas</taxon>
    </lineage>
</organism>
<feature type="signal peptide" evidence="1">
    <location>
        <begin position="1"/>
        <end position="27"/>
    </location>
</feature>
<dbReference type="RefSeq" id="WP_311191370.1">
    <property type="nucleotide sequence ID" value="NZ_CP115541.1"/>
</dbReference>
<name>A0ABY9YMQ5_9GAMM</name>